<gene>
    <name evidence="2" type="ORF">J4G33_13265</name>
</gene>
<feature type="domain" description="VOC" evidence="1">
    <location>
        <begin position="11"/>
        <end position="127"/>
    </location>
</feature>
<name>A0A939LQV2_9CELL</name>
<proteinExistence type="predicted"/>
<evidence type="ECO:0000313" key="2">
    <source>
        <dbReference type="EMBL" id="MBO1752776.1"/>
    </source>
</evidence>
<dbReference type="SUPFAM" id="SSF54593">
    <property type="entry name" value="Glyoxalase/Bleomycin resistance protein/Dihydroxybiphenyl dioxygenase"/>
    <property type="match status" value="1"/>
</dbReference>
<dbReference type="InterPro" id="IPR041581">
    <property type="entry name" value="Glyoxalase_6"/>
</dbReference>
<sequence length="129" mass="13498">MTAQAAGVGRRVTGVFVHVTDMGRAIAFWSAVLGVPAGRTSHEGLIHDLHPPGPDAVPVVLDGHRHARGIDRGDHGPLFMLAVDDVAVARERLAELGGAPGEVEDIGSVLVVHAQDPDGNRFVLAQPAR</sequence>
<organism evidence="2 3">
    <name type="scientific">Actinotalea soli</name>
    <dbReference type="NCBI Taxonomy" id="2819234"/>
    <lineage>
        <taxon>Bacteria</taxon>
        <taxon>Bacillati</taxon>
        <taxon>Actinomycetota</taxon>
        <taxon>Actinomycetes</taxon>
        <taxon>Micrococcales</taxon>
        <taxon>Cellulomonadaceae</taxon>
        <taxon>Actinotalea</taxon>
    </lineage>
</organism>
<dbReference type="Gene3D" id="3.10.180.10">
    <property type="entry name" value="2,3-Dihydroxybiphenyl 1,2-Dioxygenase, domain 1"/>
    <property type="match status" value="1"/>
</dbReference>
<comment type="caution">
    <text evidence="2">The sequence shown here is derived from an EMBL/GenBank/DDBJ whole genome shotgun (WGS) entry which is preliminary data.</text>
</comment>
<accession>A0A939LQV2</accession>
<dbReference type="EMBL" id="JAGEMK010000007">
    <property type="protein sequence ID" value="MBO1752776.1"/>
    <property type="molecule type" value="Genomic_DNA"/>
</dbReference>
<dbReference type="AlphaFoldDB" id="A0A939LQV2"/>
<dbReference type="Proteomes" id="UP000664209">
    <property type="component" value="Unassembled WGS sequence"/>
</dbReference>
<protein>
    <submittedName>
        <fullName evidence="2">VOC family protein</fullName>
    </submittedName>
</protein>
<keyword evidence="3" id="KW-1185">Reference proteome</keyword>
<reference evidence="2" key="1">
    <citation type="submission" date="2021-03" db="EMBL/GenBank/DDBJ databases">
        <title>Actinotalea soli sp. nov., isolated from soil.</title>
        <authorList>
            <person name="Ping W."/>
            <person name="Zhang J."/>
        </authorList>
    </citation>
    <scope>NUCLEOTIDE SEQUENCE</scope>
    <source>
        <strain evidence="2">BY-33</strain>
    </source>
</reference>
<dbReference type="InterPro" id="IPR037523">
    <property type="entry name" value="VOC_core"/>
</dbReference>
<dbReference type="Pfam" id="PF18029">
    <property type="entry name" value="Glyoxalase_6"/>
    <property type="match status" value="1"/>
</dbReference>
<evidence type="ECO:0000313" key="3">
    <source>
        <dbReference type="Proteomes" id="UP000664209"/>
    </source>
</evidence>
<dbReference type="PROSITE" id="PS51819">
    <property type="entry name" value="VOC"/>
    <property type="match status" value="1"/>
</dbReference>
<dbReference type="InterPro" id="IPR029068">
    <property type="entry name" value="Glyas_Bleomycin-R_OHBP_Dase"/>
</dbReference>
<evidence type="ECO:0000259" key="1">
    <source>
        <dbReference type="PROSITE" id="PS51819"/>
    </source>
</evidence>
<dbReference type="RefSeq" id="WP_208056450.1">
    <property type="nucleotide sequence ID" value="NZ_JAGEMK010000007.1"/>
</dbReference>